<keyword evidence="7" id="KW-1185">Reference proteome</keyword>
<evidence type="ECO:0000256" key="3">
    <source>
        <dbReference type="ARBA" id="ARBA00011486"/>
    </source>
</evidence>
<evidence type="ECO:0000256" key="1">
    <source>
        <dbReference type="ARBA" id="ARBA00002307"/>
    </source>
</evidence>
<dbReference type="Proteomes" id="UP001498771">
    <property type="component" value="Unassembled WGS sequence"/>
</dbReference>
<dbReference type="RefSeq" id="XP_064770219.1">
    <property type="nucleotide sequence ID" value="XM_064911343.1"/>
</dbReference>
<evidence type="ECO:0000256" key="4">
    <source>
        <dbReference type="ARBA" id="ARBA00017712"/>
    </source>
</evidence>
<dbReference type="EMBL" id="JBBJBU010000001">
    <property type="protein sequence ID" value="KAK7207186.1"/>
    <property type="molecule type" value="Genomic_DNA"/>
</dbReference>
<dbReference type="Gene3D" id="3.40.630.60">
    <property type="match status" value="1"/>
</dbReference>
<dbReference type="PANTHER" id="PTHR10279:SF10">
    <property type="entry name" value="ORNITHINE DECARBOXYLASE ANTIZYME"/>
    <property type="match status" value="1"/>
</dbReference>
<name>A0ABR1FBF2_9ASCO</name>
<organism evidence="6 7">
    <name type="scientific">Myxozyma melibiosi</name>
    <dbReference type="NCBI Taxonomy" id="54550"/>
    <lineage>
        <taxon>Eukaryota</taxon>
        <taxon>Fungi</taxon>
        <taxon>Dikarya</taxon>
        <taxon>Ascomycota</taxon>
        <taxon>Saccharomycotina</taxon>
        <taxon>Lipomycetes</taxon>
        <taxon>Lipomycetales</taxon>
        <taxon>Lipomycetaceae</taxon>
        <taxon>Myxozyma</taxon>
    </lineage>
</organism>
<evidence type="ECO:0000256" key="5">
    <source>
        <dbReference type="ARBA" id="ARBA00022758"/>
    </source>
</evidence>
<evidence type="ECO:0000313" key="6">
    <source>
        <dbReference type="EMBL" id="KAK7207186.1"/>
    </source>
</evidence>
<dbReference type="PANTHER" id="PTHR10279">
    <property type="entry name" value="ORNITHINE DECARBOXYLASE ANTIZYME"/>
    <property type="match status" value="1"/>
</dbReference>
<reference evidence="6 7" key="1">
    <citation type="submission" date="2024-03" db="EMBL/GenBank/DDBJ databases">
        <title>Genome-scale model development and genomic sequencing of the oleaginous clade Lipomyces.</title>
        <authorList>
            <consortium name="Lawrence Berkeley National Laboratory"/>
            <person name="Czajka J.J."/>
            <person name="Han Y."/>
            <person name="Kim J."/>
            <person name="Mondo S.J."/>
            <person name="Hofstad B.A."/>
            <person name="Robles A."/>
            <person name="Haridas S."/>
            <person name="Riley R."/>
            <person name="LaButti K."/>
            <person name="Pangilinan J."/>
            <person name="Andreopoulos W."/>
            <person name="Lipzen A."/>
            <person name="Yan J."/>
            <person name="Wang M."/>
            <person name="Ng V."/>
            <person name="Grigoriev I.V."/>
            <person name="Spatafora J.W."/>
            <person name="Magnuson J.K."/>
            <person name="Baker S.E."/>
            <person name="Pomraning K.R."/>
        </authorList>
    </citation>
    <scope>NUCLEOTIDE SEQUENCE [LARGE SCALE GENOMIC DNA]</scope>
    <source>
        <strain evidence="6 7">Phaff 52-87</strain>
    </source>
</reference>
<comment type="function">
    <text evidence="1">Ornithine decarboxylase (ODC) antizyme protein that negatively regulates ODC activity and intracellular polyamine biosynthesis in response to increased intracellular polyamine levels. Binds to ODC monomers, inhibiting the assembly of the functional ODC homodimer, and targets the monomers for ubiquitin-independent proteolytic destruction by the 26S proteasome.</text>
</comment>
<protein>
    <recommendedName>
        <fullName evidence="4">Ornithine decarboxylase antizyme</fullName>
    </recommendedName>
</protein>
<evidence type="ECO:0000256" key="2">
    <source>
        <dbReference type="ARBA" id="ARBA00008796"/>
    </source>
</evidence>
<keyword evidence="5" id="KW-0688">Ribosomal frameshifting</keyword>
<comment type="similarity">
    <text evidence="2">Belongs to the ODC antizyme family.</text>
</comment>
<comment type="subunit">
    <text evidence="3">Interacts with ODC and thereby sterically blocks ODC homodimerization.</text>
</comment>
<dbReference type="InterPro" id="IPR038581">
    <property type="entry name" value="ODC_AZ_sf"/>
</dbReference>
<dbReference type="SUPFAM" id="SSF55729">
    <property type="entry name" value="Acyl-CoA N-acyltransferases (Nat)"/>
    <property type="match status" value="1"/>
</dbReference>
<dbReference type="Pfam" id="PF02100">
    <property type="entry name" value="ODC_AZ"/>
    <property type="match status" value="1"/>
</dbReference>
<comment type="caution">
    <text evidence="6">The sequence shown here is derived from an EMBL/GenBank/DDBJ whole genome shotgun (WGS) entry which is preliminary data.</text>
</comment>
<evidence type="ECO:0000313" key="7">
    <source>
        <dbReference type="Proteomes" id="UP001498771"/>
    </source>
</evidence>
<gene>
    <name evidence="6" type="ORF">BZA70DRAFT_270682</name>
</gene>
<sequence>MRKASLDLALQCERLFANGTAICEGTEMTKLVNRVRGTASPAVEALMRVAYPRHRGIPPSQTEFFKLVDFENNVWMGAVVDRTMLIYFDKEMANSRMDLKAGLVAVMDLASELLECERVVICIDRTIMKLHNLVNTFYWVGFELVKCPVDFNGGQLSDAWIAMEIEV</sequence>
<dbReference type="InterPro" id="IPR016181">
    <property type="entry name" value="Acyl_CoA_acyltransferase"/>
</dbReference>
<dbReference type="GeneID" id="90036855"/>
<dbReference type="InterPro" id="IPR002993">
    <property type="entry name" value="ODC_AZ"/>
</dbReference>
<proteinExistence type="inferred from homology"/>
<accession>A0ABR1FBF2</accession>